<dbReference type="InterPro" id="IPR036291">
    <property type="entry name" value="NAD(P)-bd_dom_sf"/>
</dbReference>
<evidence type="ECO:0000313" key="2">
    <source>
        <dbReference type="Proteomes" id="UP000675968"/>
    </source>
</evidence>
<sequence length="54" mass="5633">MPKEKVESFGSGSSLSRAGQSFEIASCVVFLVSSDSSYIRGPVLHPNGSESING</sequence>
<dbReference type="Gene3D" id="3.40.50.720">
    <property type="entry name" value="NAD(P)-binding Rossmann-like Domain"/>
    <property type="match status" value="1"/>
</dbReference>
<accession>A0A8T4L759</accession>
<dbReference type="Proteomes" id="UP000675968">
    <property type="component" value="Unassembled WGS sequence"/>
</dbReference>
<organism evidence="1 2">
    <name type="scientific">Candidatus Iainarchaeum sp</name>
    <dbReference type="NCBI Taxonomy" id="3101447"/>
    <lineage>
        <taxon>Archaea</taxon>
        <taxon>Candidatus Iainarchaeota</taxon>
        <taxon>Candidatus Iainarchaeia</taxon>
        <taxon>Candidatus Iainarchaeales</taxon>
        <taxon>Candidatus Iainarchaeaceae</taxon>
        <taxon>Candidatus Iainarchaeum</taxon>
    </lineage>
</organism>
<dbReference type="SUPFAM" id="SSF51735">
    <property type="entry name" value="NAD(P)-binding Rossmann-fold domains"/>
    <property type="match status" value="1"/>
</dbReference>
<protein>
    <recommendedName>
        <fullName evidence="3">SDR family oxidoreductase</fullName>
    </recommendedName>
</protein>
<evidence type="ECO:0000313" key="1">
    <source>
        <dbReference type="EMBL" id="MBS3061742.1"/>
    </source>
</evidence>
<evidence type="ECO:0008006" key="3">
    <source>
        <dbReference type="Google" id="ProtNLM"/>
    </source>
</evidence>
<name>A0A8T4L759_9ARCH</name>
<comment type="caution">
    <text evidence="1">The sequence shown here is derived from an EMBL/GenBank/DDBJ whole genome shotgun (WGS) entry which is preliminary data.</text>
</comment>
<dbReference type="EMBL" id="JAGVWC010000010">
    <property type="protein sequence ID" value="MBS3061742.1"/>
    <property type="molecule type" value="Genomic_DNA"/>
</dbReference>
<reference evidence="1" key="1">
    <citation type="submission" date="2021-03" db="EMBL/GenBank/DDBJ databases">
        <authorList>
            <person name="Jaffe A."/>
        </authorList>
    </citation>
    <scope>NUCLEOTIDE SEQUENCE</scope>
    <source>
        <strain evidence="1">RIFCSPLOWO2_01_FULL_AR10_48_17</strain>
    </source>
</reference>
<gene>
    <name evidence="1" type="ORF">J4215_04125</name>
</gene>
<reference evidence="1" key="2">
    <citation type="submission" date="2021-05" db="EMBL/GenBank/DDBJ databases">
        <title>Protein family content uncovers lineage relationships and bacterial pathway maintenance mechanisms in DPANN archaea.</title>
        <authorList>
            <person name="Castelle C.J."/>
            <person name="Meheust R."/>
            <person name="Jaffe A.L."/>
            <person name="Seitz K."/>
            <person name="Gong X."/>
            <person name="Baker B.J."/>
            <person name="Banfield J.F."/>
        </authorList>
    </citation>
    <scope>NUCLEOTIDE SEQUENCE</scope>
    <source>
        <strain evidence="1">RIFCSPLOWO2_01_FULL_AR10_48_17</strain>
    </source>
</reference>
<proteinExistence type="predicted"/>
<dbReference type="AlphaFoldDB" id="A0A8T4L759"/>